<sequence length="299" mass="34413">MKKQQIDTEEIVKQVLSNVTESFDELKQNFDWQLGIDEAGRGPVIGPMLYAACYWPTKYHKLISETCKFVDSKQINEATRDRLFDVLTQLKGKVLTFETRELTAEYLSKNQLAHLTINLNDISHNTAADLIQNAIIKGYKITEIYVDTVGPKQTYRNFLQGKLQELGKVANIVVEEKADSKYANVSAASICAKVTRDYKITQIQQEILPNDSIGSGYPGDPKTKKYLENTNIRFFVFPKYIRFSWQTIKTIINDRDLNIDYKDEQEASKQVQNLKTYFPLQNQAKIYNYKSVTFSNCIL</sequence>
<name>A0A8S1VQS5_9CILI</name>
<dbReference type="InterPro" id="IPR024567">
    <property type="entry name" value="RNase_HII/HIII_dom"/>
</dbReference>
<dbReference type="Pfam" id="PF01351">
    <property type="entry name" value="RNase_HII"/>
    <property type="match status" value="1"/>
</dbReference>
<dbReference type="GO" id="GO:0003723">
    <property type="term" value="F:RNA binding"/>
    <property type="evidence" value="ECO:0007669"/>
    <property type="project" value="UniProtKB-UniRule"/>
</dbReference>
<proteinExistence type="inferred from homology"/>
<evidence type="ECO:0000256" key="8">
    <source>
        <dbReference type="PROSITE-ProRule" id="PRU01319"/>
    </source>
</evidence>
<evidence type="ECO:0000259" key="10">
    <source>
        <dbReference type="PROSITE" id="PS51975"/>
    </source>
</evidence>
<dbReference type="FunFam" id="1.10.10.460:FF:000001">
    <property type="entry name" value="Ribonuclease"/>
    <property type="match status" value="1"/>
</dbReference>
<dbReference type="GO" id="GO:0004523">
    <property type="term" value="F:RNA-DNA hybrid ribonuclease activity"/>
    <property type="evidence" value="ECO:0007669"/>
    <property type="project" value="UniProtKB-UniRule"/>
</dbReference>
<evidence type="ECO:0000256" key="9">
    <source>
        <dbReference type="RuleBase" id="RU003515"/>
    </source>
</evidence>
<comment type="cofactor">
    <cofactor evidence="2">
        <name>Mg(2+)</name>
        <dbReference type="ChEBI" id="CHEBI:18420"/>
    </cofactor>
</comment>
<comment type="similarity">
    <text evidence="3">Belongs to the RNase HII family. Eukaryotic subfamily.</text>
</comment>
<evidence type="ECO:0000256" key="5">
    <source>
        <dbReference type="ARBA" id="ARBA00022723"/>
    </source>
</evidence>
<evidence type="ECO:0000313" key="12">
    <source>
        <dbReference type="Proteomes" id="UP000689195"/>
    </source>
</evidence>
<accession>A0A8S1VQS5</accession>
<keyword evidence="5 8" id="KW-0479">Metal-binding</keyword>
<dbReference type="InterPro" id="IPR001352">
    <property type="entry name" value="RNase_HII/HIII"/>
</dbReference>
<dbReference type="PROSITE" id="PS51975">
    <property type="entry name" value="RNASE_H_2"/>
    <property type="match status" value="1"/>
</dbReference>
<dbReference type="PANTHER" id="PTHR10954:SF7">
    <property type="entry name" value="RIBONUCLEASE H2 SUBUNIT A"/>
    <property type="match status" value="1"/>
</dbReference>
<comment type="caution">
    <text evidence="11">The sequence shown here is derived from an EMBL/GenBank/DDBJ whole genome shotgun (WGS) entry which is preliminary data.</text>
</comment>
<organism evidence="11 12">
    <name type="scientific">Paramecium pentaurelia</name>
    <dbReference type="NCBI Taxonomy" id="43138"/>
    <lineage>
        <taxon>Eukaryota</taxon>
        <taxon>Sar</taxon>
        <taxon>Alveolata</taxon>
        <taxon>Ciliophora</taxon>
        <taxon>Intramacronucleata</taxon>
        <taxon>Oligohymenophorea</taxon>
        <taxon>Peniculida</taxon>
        <taxon>Parameciidae</taxon>
        <taxon>Paramecium</taxon>
    </lineage>
</organism>
<dbReference type="GO" id="GO:0032299">
    <property type="term" value="C:ribonuclease H2 complex"/>
    <property type="evidence" value="ECO:0007669"/>
    <property type="project" value="TreeGrafter"/>
</dbReference>
<feature type="binding site" evidence="8">
    <location>
        <position position="37"/>
    </location>
    <ligand>
        <name>a divalent metal cation</name>
        <dbReference type="ChEBI" id="CHEBI:60240"/>
    </ligand>
</feature>
<reference evidence="11" key="1">
    <citation type="submission" date="2021-01" db="EMBL/GenBank/DDBJ databases">
        <authorList>
            <consortium name="Genoscope - CEA"/>
            <person name="William W."/>
        </authorList>
    </citation>
    <scope>NUCLEOTIDE SEQUENCE</scope>
</reference>
<dbReference type="GO" id="GO:0006298">
    <property type="term" value="P:mismatch repair"/>
    <property type="evidence" value="ECO:0007669"/>
    <property type="project" value="TreeGrafter"/>
</dbReference>
<dbReference type="InterPro" id="IPR004649">
    <property type="entry name" value="RNase_H2_suA"/>
</dbReference>
<evidence type="ECO:0000256" key="7">
    <source>
        <dbReference type="ARBA" id="ARBA00022801"/>
    </source>
</evidence>
<dbReference type="GO" id="GO:0046872">
    <property type="term" value="F:metal ion binding"/>
    <property type="evidence" value="ECO:0007669"/>
    <property type="project" value="UniProtKB-KW"/>
</dbReference>
<dbReference type="NCBIfam" id="TIGR00729">
    <property type="entry name" value="ribonuclease HII"/>
    <property type="match status" value="1"/>
</dbReference>
<evidence type="ECO:0000256" key="6">
    <source>
        <dbReference type="ARBA" id="ARBA00022759"/>
    </source>
</evidence>
<evidence type="ECO:0000256" key="3">
    <source>
        <dbReference type="ARBA" id="ARBA00007058"/>
    </source>
</evidence>
<feature type="binding site" evidence="8">
    <location>
        <position position="38"/>
    </location>
    <ligand>
        <name>a divalent metal cation</name>
        <dbReference type="ChEBI" id="CHEBI:60240"/>
    </ligand>
</feature>
<comment type="function">
    <text evidence="9">Endonuclease that specifically degrades the RNA of RNA-DNA hybrids.</text>
</comment>
<comment type="cofactor">
    <cofactor evidence="8">
        <name>Mn(2+)</name>
        <dbReference type="ChEBI" id="CHEBI:29035"/>
    </cofactor>
    <cofactor evidence="8">
        <name>Mg(2+)</name>
        <dbReference type="ChEBI" id="CHEBI:18420"/>
    </cofactor>
    <text evidence="8">Manganese or magnesium. Binds 1 divalent metal ion per monomer in the absence of substrate. May bind a second metal ion after substrate binding.</text>
</comment>
<evidence type="ECO:0000256" key="4">
    <source>
        <dbReference type="ARBA" id="ARBA00022722"/>
    </source>
</evidence>
<feature type="domain" description="RNase H type-2" evidence="10">
    <location>
        <begin position="31"/>
        <end position="257"/>
    </location>
</feature>
<gene>
    <name evidence="11" type="ORF">PPENT_87.1.T0710062</name>
</gene>
<evidence type="ECO:0000313" key="11">
    <source>
        <dbReference type="EMBL" id="CAD8179071.1"/>
    </source>
</evidence>
<dbReference type="EMBL" id="CAJJDO010000071">
    <property type="protein sequence ID" value="CAD8179071.1"/>
    <property type="molecule type" value="Genomic_DNA"/>
</dbReference>
<dbReference type="FunFam" id="3.30.420.10:FF:000242">
    <property type="entry name" value="Ribonuclease HII"/>
    <property type="match status" value="1"/>
</dbReference>
<dbReference type="CDD" id="cd07181">
    <property type="entry name" value="RNase_HII_eukaryota_like"/>
    <property type="match status" value="1"/>
</dbReference>
<evidence type="ECO:0000256" key="1">
    <source>
        <dbReference type="ARBA" id="ARBA00000077"/>
    </source>
</evidence>
<comment type="catalytic activity">
    <reaction evidence="1 8 9">
        <text>Endonucleolytic cleavage to 5'-phosphomonoester.</text>
        <dbReference type="EC" id="3.1.26.4"/>
    </reaction>
</comment>
<protein>
    <recommendedName>
        <fullName evidence="9">Ribonuclease</fullName>
        <ecNumber evidence="9">3.1.26.4</ecNumber>
    </recommendedName>
</protein>
<keyword evidence="7 8" id="KW-0378">Hydrolase</keyword>
<dbReference type="EC" id="3.1.26.4" evidence="9"/>
<dbReference type="AlphaFoldDB" id="A0A8S1VQS5"/>
<keyword evidence="4 8" id="KW-0540">Nuclease</keyword>
<dbReference type="GO" id="GO:0043137">
    <property type="term" value="P:DNA replication, removal of RNA primer"/>
    <property type="evidence" value="ECO:0007669"/>
    <property type="project" value="TreeGrafter"/>
</dbReference>
<keyword evidence="12" id="KW-1185">Reference proteome</keyword>
<dbReference type="PANTHER" id="PTHR10954">
    <property type="entry name" value="RIBONUCLEASE H2 SUBUNIT A"/>
    <property type="match status" value="1"/>
</dbReference>
<dbReference type="Proteomes" id="UP000689195">
    <property type="component" value="Unassembled WGS sequence"/>
</dbReference>
<evidence type="ECO:0000256" key="2">
    <source>
        <dbReference type="ARBA" id="ARBA00001946"/>
    </source>
</evidence>
<dbReference type="OrthoDB" id="7462577at2759"/>
<feature type="binding site" evidence="8">
    <location>
        <position position="147"/>
    </location>
    <ligand>
        <name>a divalent metal cation</name>
        <dbReference type="ChEBI" id="CHEBI:60240"/>
    </ligand>
</feature>
<keyword evidence="6 8" id="KW-0255">Endonuclease</keyword>